<name>A0A1X0XT38_MYCSI</name>
<dbReference type="GO" id="GO:0008610">
    <property type="term" value="P:lipid biosynthetic process"/>
    <property type="evidence" value="ECO:0007669"/>
    <property type="project" value="UniProtKB-ARBA"/>
</dbReference>
<dbReference type="Pfam" id="PF00668">
    <property type="entry name" value="Condensation"/>
    <property type="match status" value="1"/>
</dbReference>
<dbReference type="Proteomes" id="UP000193040">
    <property type="component" value="Unassembled WGS sequence"/>
</dbReference>
<dbReference type="EMBL" id="MZZM01000028">
    <property type="protein sequence ID" value="ORJ56018.1"/>
    <property type="molecule type" value="Genomic_DNA"/>
</dbReference>
<dbReference type="RefSeq" id="WP_084952944.1">
    <property type="nucleotide sequence ID" value="NZ_MZZM01000028.1"/>
</dbReference>
<sequence length="464" mass="50792">MFLGTVDDWTAEGDVVSWCPTASTYACAAAAYPHPAPVSYQQSQHLHYYRRQVGLGRDIPRLCIGAWEIGGTCDIDAMTQAVNGHVRRHDTYHDRFSFCDNDEIHRYVIAEPQAITLAPKDLGRMEAAQIRKLLLNTPDPMQWDCFTFGVIQGNGHFTVLIAIDHLRADGMSAGVIFLDIQTMYFSALQSGEATLIPAASYREYSAKQRAYTAGLDEGSPEIQSWRDFVAANDGALPQFPLELGDATPDTPGAIDVFDLIDADQGRSFEAACRAAGARFSGGVFACAALAEHRLTGAATYFGLTPFDNRREPAHALTVGWLASFVPLTIPTADASFQEVVRAAQASFDTNAALGGVPFYHLLETPDGSSGGISVPERPVPMLSYIDIRKLPFGDDYNDLRAGIWGDNRLPETVCMWVNRMHGKTQVVVAYPGTELARSSVRRYVEAIRAEFVRVCDSDQPHTDG</sequence>
<reference evidence="2 3" key="1">
    <citation type="submission" date="2017-03" db="EMBL/GenBank/DDBJ databases">
        <title>Genomic insights into Mycobacterium simiae human colonization.</title>
        <authorList>
            <person name="Steffani J.L."/>
            <person name="Brunck M.E."/>
            <person name="Cruz E."/>
            <person name="Montiel R."/>
            <person name="Barona F."/>
        </authorList>
    </citation>
    <scope>NUCLEOTIDE SEQUENCE [LARGE SCALE GENOMIC DNA]</scope>
    <source>
        <strain evidence="2 3">MsiGto</strain>
    </source>
</reference>
<gene>
    <name evidence="2" type="ORF">B5M45_24375</name>
</gene>
<dbReference type="SUPFAM" id="SSF52777">
    <property type="entry name" value="CoA-dependent acyltransferases"/>
    <property type="match status" value="2"/>
</dbReference>
<evidence type="ECO:0000313" key="3">
    <source>
        <dbReference type="Proteomes" id="UP000193040"/>
    </source>
</evidence>
<dbReference type="InterPro" id="IPR023213">
    <property type="entry name" value="CAT-like_dom_sf"/>
</dbReference>
<comment type="caution">
    <text evidence="2">The sequence shown here is derived from an EMBL/GenBank/DDBJ whole genome shotgun (WGS) entry which is preliminary data.</text>
</comment>
<organism evidence="2 3">
    <name type="scientific">Mycobacterium simiae</name>
    <name type="common">Mycobacterium habana</name>
    <dbReference type="NCBI Taxonomy" id="1784"/>
    <lineage>
        <taxon>Bacteria</taxon>
        <taxon>Bacillati</taxon>
        <taxon>Actinomycetota</taxon>
        <taxon>Actinomycetes</taxon>
        <taxon>Mycobacteriales</taxon>
        <taxon>Mycobacteriaceae</taxon>
        <taxon>Mycobacterium</taxon>
        <taxon>Mycobacterium simiae complex</taxon>
    </lineage>
</organism>
<accession>A0A1X0XT38</accession>
<evidence type="ECO:0000313" key="2">
    <source>
        <dbReference type="EMBL" id="ORJ56018.1"/>
    </source>
</evidence>
<keyword evidence="3" id="KW-1185">Reference proteome</keyword>
<dbReference type="Gene3D" id="3.30.559.30">
    <property type="entry name" value="Nonribosomal peptide synthetase, condensation domain"/>
    <property type="match status" value="1"/>
</dbReference>
<evidence type="ECO:0000259" key="1">
    <source>
        <dbReference type="Pfam" id="PF00668"/>
    </source>
</evidence>
<proteinExistence type="predicted"/>
<dbReference type="STRING" id="1784.VC42_21695"/>
<dbReference type="InterPro" id="IPR001242">
    <property type="entry name" value="Condensation_dom"/>
</dbReference>
<dbReference type="GO" id="GO:0003824">
    <property type="term" value="F:catalytic activity"/>
    <property type="evidence" value="ECO:0007669"/>
    <property type="project" value="InterPro"/>
</dbReference>
<dbReference type="AlphaFoldDB" id="A0A1X0XT38"/>
<feature type="domain" description="Condensation" evidence="1">
    <location>
        <begin position="68"/>
        <end position="363"/>
    </location>
</feature>
<protein>
    <recommendedName>
        <fullName evidence="1">Condensation domain-containing protein</fullName>
    </recommendedName>
</protein>
<dbReference type="Gene3D" id="3.30.559.10">
    <property type="entry name" value="Chloramphenicol acetyltransferase-like domain"/>
    <property type="match status" value="1"/>
</dbReference>